<accession>A0A2U2BZL2</accession>
<keyword evidence="1" id="KW-0472">Membrane</keyword>
<sequence>MDYLLVTILTIILIVLFIYFTNKNVIKKTQSKLDVINRYKISLLKILEENKDDKDLQISQKIEFLKKVNDELSRNIFFEKHEIKTILEEFSKMEYK</sequence>
<dbReference type="STRING" id="28200.GCA_001572935_00398"/>
<protein>
    <submittedName>
        <fullName evidence="2">Uncharacterized protein</fullName>
    </submittedName>
</protein>
<evidence type="ECO:0000313" key="3">
    <source>
        <dbReference type="Proteomes" id="UP000245014"/>
    </source>
</evidence>
<feature type="transmembrane region" description="Helical" evidence="1">
    <location>
        <begin position="6"/>
        <end position="22"/>
    </location>
</feature>
<keyword evidence="1" id="KW-1133">Transmembrane helix</keyword>
<gene>
    <name evidence="2" type="ORF">DF188_07435</name>
</gene>
<dbReference type="AlphaFoldDB" id="A0A2U2BZL2"/>
<dbReference type="RefSeq" id="WP_109066028.1">
    <property type="nucleotide sequence ID" value="NZ_JAUQUC010000018.1"/>
</dbReference>
<comment type="caution">
    <text evidence="2">The sequence shown here is derived from an EMBL/GenBank/DDBJ whole genome shotgun (WGS) entry which is preliminary data.</text>
</comment>
<name>A0A2U2BZL2_9BACT</name>
<dbReference type="Proteomes" id="UP000245014">
    <property type="component" value="Unassembled WGS sequence"/>
</dbReference>
<evidence type="ECO:0000256" key="1">
    <source>
        <dbReference type="SAM" id="Phobius"/>
    </source>
</evidence>
<organism evidence="2 3">
    <name type="scientific">Aliarcobacter skirrowii</name>
    <dbReference type="NCBI Taxonomy" id="28200"/>
    <lineage>
        <taxon>Bacteria</taxon>
        <taxon>Pseudomonadati</taxon>
        <taxon>Campylobacterota</taxon>
        <taxon>Epsilonproteobacteria</taxon>
        <taxon>Campylobacterales</taxon>
        <taxon>Arcobacteraceae</taxon>
        <taxon>Aliarcobacter</taxon>
    </lineage>
</organism>
<keyword evidence="1" id="KW-0812">Transmembrane</keyword>
<dbReference type="EMBL" id="QEYI01000006">
    <property type="protein sequence ID" value="PWE20636.1"/>
    <property type="molecule type" value="Genomic_DNA"/>
</dbReference>
<proteinExistence type="predicted"/>
<evidence type="ECO:0000313" key="2">
    <source>
        <dbReference type="EMBL" id="PWE20636.1"/>
    </source>
</evidence>
<reference evidence="2 3" key="1">
    <citation type="submission" date="2018-05" db="EMBL/GenBank/DDBJ databases">
        <title>Antimicrobial susceptibility testing and genomic analysis of Arcobacter skirrowii strains and one Arcobacter butzleri isolated from German poultry farms.</title>
        <authorList>
            <person name="Haenel I."/>
            <person name="Hotzel H."/>
            <person name="Tomaso H."/>
            <person name="Busch A."/>
        </authorList>
    </citation>
    <scope>NUCLEOTIDE SEQUENCE [LARGE SCALE GENOMIC DNA]</scope>
    <source>
        <strain evidence="3">v</strain>
    </source>
</reference>